<feature type="transmembrane region" description="Helical" evidence="12">
    <location>
        <begin position="30"/>
        <end position="48"/>
    </location>
</feature>
<evidence type="ECO:0000256" key="9">
    <source>
        <dbReference type="ARBA" id="ARBA00023004"/>
    </source>
</evidence>
<comment type="cofactor">
    <cofactor evidence="1">
        <name>heme</name>
        <dbReference type="ChEBI" id="CHEBI:30413"/>
    </cofactor>
</comment>
<evidence type="ECO:0000313" key="14">
    <source>
        <dbReference type="EMBL" id="KAG0494979.1"/>
    </source>
</evidence>
<evidence type="ECO:0000256" key="7">
    <source>
        <dbReference type="ARBA" id="ARBA00022989"/>
    </source>
</evidence>
<dbReference type="GO" id="GO:0016020">
    <property type="term" value="C:membrane"/>
    <property type="evidence" value="ECO:0007669"/>
    <property type="project" value="UniProtKB-SubCell"/>
</dbReference>
<comment type="subcellular location">
    <subcellularLocation>
        <location evidence="2">Membrane</location>
        <topology evidence="2">Single-pass membrane protein</topology>
    </subcellularLocation>
</comment>
<evidence type="ECO:0000256" key="8">
    <source>
        <dbReference type="ARBA" id="ARBA00023002"/>
    </source>
</evidence>
<dbReference type="GO" id="GO:0020037">
    <property type="term" value="F:heme binding"/>
    <property type="evidence" value="ECO:0007669"/>
    <property type="project" value="InterPro"/>
</dbReference>
<dbReference type="Proteomes" id="UP000639772">
    <property type="component" value="Unassembled WGS sequence"/>
</dbReference>
<keyword evidence="6" id="KW-0479">Metal-binding</keyword>
<comment type="similarity">
    <text evidence="3">Belongs to the cytochrome P450 family.</text>
</comment>
<keyword evidence="5 12" id="KW-0812">Transmembrane</keyword>
<evidence type="ECO:0000256" key="3">
    <source>
        <dbReference type="ARBA" id="ARBA00010617"/>
    </source>
</evidence>
<proteinExistence type="inferred from homology"/>
<evidence type="ECO:0000313" key="16">
    <source>
        <dbReference type="Proteomes" id="UP000639772"/>
    </source>
</evidence>
<dbReference type="Gene3D" id="1.10.630.10">
    <property type="entry name" value="Cytochrome P450"/>
    <property type="match status" value="1"/>
</dbReference>
<dbReference type="InterPro" id="IPR036396">
    <property type="entry name" value="Cyt_P450_sf"/>
</dbReference>
<dbReference type="PANTHER" id="PTHR47953:SF19">
    <property type="entry name" value="OS06G0641600 PROTEIN"/>
    <property type="match status" value="1"/>
</dbReference>
<evidence type="ECO:0000256" key="11">
    <source>
        <dbReference type="ARBA" id="ARBA00023136"/>
    </source>
</evidence>
<sequence>MGYTVPGKSRVMVNAWDIGRDPGRRMCPGMTFAIVGMELFLAVLLFHFDWEIPEGKGPGELDVEEEFDGALRRKNDLCLMALPTESLEKRLSF</sequence>
<evidence type="ECO:0000256" key="10">
    <source>
        <dbReference type="ARBA" id="ARBA00023033"/>
    </source>
</evidence>
<organism evidence="14 16">
    <name type="scientific">Vanilla planifolia</name>
    <name type="common">Vanilla</name>
    <dbReference type="NCBI Taxonomy" id="51239"/>
    <lineage>
        <taxon>Eukaryota</taxon>
        <taxon>Viridiplantae</taxon>
        <taxon>Streptophyta</taxon>
        <taxon>Embryophyta</taxon>
        <taxon>Tracheophyta</taxon>
        <taxon>Spermatophyta</taxon>
        <taxon>Magnoliopsida</taxon>
        <taxon>Liliopsida</taxon>
        <taxon>Asparagales</taxon>
        <taxon>Orchidaceae</taxon>
        <taxon>Vanilloideae</taxon>
        <taxon>Vanilleae</taxon>
        <taxon>Vanilla</taxon>
    </lineage>
</organism>
<dbReference type="GO" id="GO:0005506">
    <property type="term" value="F:iron ion binding"/>
    <property type="evidence" value="ECO:0007669"/>
    <property type="project" value="InterPro"/>
</dbReference>
<keyword evidence="8" id="KW-0560">Oxidoreductase</keyword>
<evidence type="ECO:0000256" key="6">
    <source>
        <dbReference type="ARBA" id="ARBA00022723"/>
    </source>
</evidence>
<dbReference type="EMBL" id="JADCNL010000002">
    <property type="protein sequence ID" value="KAG0492884.1"/>
    <property type="molecule type" value="Genomic_DNA"/>
</dbReference>
<evidence type="ECO:0008006" key="17">
    <source>
        <dbReference type="Google" id="ProtNLM"/>
    </source>
</evidence>
<dbReference type="GO" id="GO:0004497">
    <property type="term" value="F:monooxygenase activity"/>
    <property type="evidence" value="ECO:0007669"/>
    <property type="project" value="UniProtKB-KW"/>
</dbReference>
<evidence type="ECO:0000313" key="15">
    <source>
        <dbReference type="Proteomes" id="UP000636800"/>
    </source>
</evidence>
<name>A0A835VBW0_VANPL</name>
<evidence type="ECO:0000256" key="1">
    <source>
        <dbReference type="ARBA" id="ARBA00001971"/>
    </source>
</evidence>
<evidence type="ECO:0000256" key="5">
    <source>
        <dbReference type="ARBA" id="ARBA00022692"/>
    </source>
</evidence>
<evidence type="ECO:0000256" key="4">
    <source>
        <dbReference type="ARBA" id="ARBA00022617"/>
    </source>
</evidence>
<dbReference type="OrthoDB" id="785055at2759"/>
<evidence type="ECO:0000313" key="13">
    <source>
        <dbReference type="EMBL" id="KAG0492884.1"/>
    </source>
</evidence>
<reference evidence="15 16" key="1">
    <citation type="journal article" date="2020" name="Nat. Food">
        <title>A phased Vanilla planifolia genome enables genetic improvement of flavour and production.</title>
        <authorList>
            <person name="Hasing T."/>
            <person name="Tang H."/>
            <person name="Brym M."/>
            <person name="Khazi F."/>
            <person name="Huang T."/>
            <person name="Chambers A.H."/>
        </authorList>
    </citation>
    <scope>NUCLEOTIDE SEQUENCE [LARGE SCALE GENOMIC DNA]</scope>
    <source>
        <tissue evidence="14">Leaf</tissue>
    </source>
</reference>
<protein>
    <recommendedName>
        <fullName evidence="17">Cytochrome P450</fullName>
    </recommendedName>
</protein>
<gene>
    <name evidence="14" type="ORF">HPP92_005973</name>
    <name evidence="13" type="ORF">HPP92_006282</name>
</gene>
<dbReference type="InterPro" id="IPR052306">
    <property type="entry name" value="CYP450_71D"/>
</dbReference>
<keyword evidence="4" id="KW-0349">Heme</keyword>
<dbReference type="Pfam" id="PF00067">
    <property type="entry name" value="p450"/>
    <property type="match status" value="1"/>
</dbReference>
<keyword evidence="9" id="KW-0408">Iron</keyword>
<dbReference type="EMBL" id="JADCNM010000002">
    <property type="protein sequence ID" value="KAG0494979.1"/>
    <property type="molecule type" value="Genomic_DNA"/>
</dbReference>
<dbReference type="InterPro" id="IPR001128">
    <property type="entry name" value="Cyt_P450"/>
</dbReference>
<keyword evidence="15" id="KW-1185">Reference proteome</keyword>
<keyword evidence="11 12" id="KW-0472">Membrane</keyword>
<dbReference type="Proteomes" id="UP000636800">
    <property type="component" value="Chromosome 2"/>
</dbReference>
<accession>A0A835VBW0</accession>
<keyword evidence="10" id="KW-0503">Monooxygenase</keyword>
<dbReference type="SUPFAM" id="SSF48264">
    <property type="entry name" value="Cytochrome P450"/>
    <property type="match status" value="1"/>
</dbReference>
<evidence type="ECO:0000256" key="2">
    <source>
        <dbReference type="ARBA" id="ARBA00004167"/>
    </source>
</evidence>
<comment type="caution">
    <text evidence="14">The sequence shown here is derived from an EMBL/GenBank/DDBJ whole genome shotgun (WGS) entry which is preliminary data.</text>
</comment>
<keyword evidence="7 12" id="KW-1133">Transmembrane helix</keyword>
<dbReference type="AlphaFoldDB" id="A0A835VBW0"/>
<evidence type="ECO:0000256" key="12">
    <source>
        <dbReference type="SAM" id="Phobius"/>
    </source>
</evidence>
<dbReference type="PANTHER" id="PTHR47953">
    <property type="entry name" value="OS08G0105600 PROTEIN"/>
    <property type="match status" value="1"/>
</dbReference>
<dbReference type="GO" id="GO:0016705">
    <property type="term" value="F:oxidoreductase activity, acting on paired donors, with incorporation or reduction of molecular oxygen"/>
    <property type="evidence" value="ECO:0007669"/>
    <property type="project" value="InterPro"/>
</dbReference>